<feature type="domain" description="Nucleoplasmin-like" evidence="2">
    <location>
        <begin position="5"/>
        <end position="102"/>
    </location>
</feature>
<gene>
    <name evidence="3" type="ORF">NLJ89_g8246</name>
</gene>
<evidence type="ECO:0000259" key="2">
    <source>
        <dbReference type="Pfam" id="PF17800"/>
    </source>
</evidence>
<name>A0A9W8JUT0_9AGAR</name>
<feature type="region of interest" description="Disordered" evidence="1">
    <location>
        <begin position="203"/>
        <end position="224"/>
    </location>
</feature>
<accession>A0A9W8JUT0</accession>
<dbReference type="Gene3D" id="2.60.120.340">
    <property type="entry name" value="Nucleoplasmin core domain"/>
    <property type="match status" value="1"/>
</dbReference>
<dbReference type="AlphaFoldDB" id="A0A9W8JUT0"/>
<protein>
    <recommendedName>
        <fullName evidence="2">Nucleoplasmin-like domain-containing protein</fullName>
    </recommendedName>
</protein>
<sequence>MAPQIWSLLLTPDATRTIVADRTIRLTNAALSDKISEHMSRTTIRLIYKLSDEKEAKEVLTILCSLIPSNIEQCTLNIIIPRGQHFFLDTVGKKQVEIFLTGVLDDDDSKLLSTARVSTPSATRHRPTDAPLTPSRVVQPKADASIVRPAMIRPAGIFKATPELPPKISNTSIARPAAIKSATVGNAAPASSSSVKPAAVSNAAPATSSSNTSTAANLDRPSVSYEDGPVGSGNMFVCKGQSVQVRFISKFKDPKSGNEVVYESNRLGEPYVFSVGSEEVVRASEFVIRLTASHPECKLLAINVVDLGGP</sequence>
<keyword evidence="4" id="KW-1185">Reference proteome</keyword>
<reference evidence="3" key="1">
    <citation type="submission" date="2022-07" db="EMBL/GenBank/DDBJ databases">
        <title>Genome Sequence of Agrocybe chaxingu.</title>
        <authorList>
            <person name="Buettner E."/>
        </authorList>
    </citation>
    <scope>NUCLEOTIDE SEQUENCE</scope>
    <source>
        <strain evidence="3">MP-N11</strain>
    </source>
</reference>
<dbReference type="EMBL" id="JANKHO010001085">
    <property type="protein sequence ID" value="KAJ3503845.1"/>
    <property type="molecule type" value="Genomic_DNA"/>
</dbReference>
<feature type="compositionally biased region" description="Low complexity" evidence="1">
    <location>
        <begin position="203"/>
        <end position="216"/>
    </location>
</feature>
<dbReference type="Pfam" id="PF17800">
    <property type="entry name" value="NPL"/>
    <property type="match status" value="1"/>
</dbReference>
<dbReference type="Proteomes" id="UP001148786">
    <property type="component" value="Unassembled WGS sequence"/>
</dbReference>
<dbReference type="InterPro" id="IPR041232">
    <property type="entry name" value="NPL"/>
</dbReference>
<evidence type="ECO:0000256" key="1">
    <source>
        <dbReference type="SAM" id="MobiDB-lite"/>
    </source>
</evidence>
<evidence type="ECO:0000313" key="4">
    <source>
        <dbReference type="Proteomes" id="UP001148786"/>
    </source>
</evidence>
<evidence type="ECO:0000313" key="3">
    <source>
        <dbReference type="EMBL" id="KAJ3503845.1"/>
    </source>
</evidence>
<feature type="region of interest" description="Disordered" evidence="1">
    <location>
        <begin position="117"/>
        <end position="138"/>
    </location>
</feature>
<organism evidence="3 4">
    <name type="scientific">Agrocybe chaxingu</name>
    <dbReference type="NCBI Taxonomy" id="84603"/>
    <lineage>
        <taxon>Eukaryota</taxon>
        <taxon>Fungi</taxon>
        <taxon>Dikarya</taxon>
        <taxon>Basidiomycota</taxon>
        <taxon>Agaricomycotina</taxon>
        <taxon>Agaricomycetes</taxon>
        <taxon>Agaricomycetidae</taxon>
        <taxon>Agaricales</taxon>
        <taxon>Agaricineae</taxon>
        <taxon>Strophariaceae</taxon>
        <taxon>Agrocybe</taxon>
    </lineage>
</organism>
<comment type="caution">
    <text evidence="3">The sequence shown here is derived from an EMBL/GenBank/DDBJ whole genome shotgun (WGS) entry which is preliminary data.</text>
</comment>
<proteinExistence type="predicted"/>